<feature type="region of interest" description="Disordered" evidence="7">
    <location>
        <begin position="254"/>
        <end position="277"/>
    </location>
</feature>
<evidence type="ECO:0000256" key="1">
    <source>
        <dbReference type="ARBA" id="ARBA00004123"/>
    </source>
</evidence>
<dbReference type="EMBL" id="MU855422">
    <property type="protein sequence ID" value="KAK3903932.1"/>
    <property type="molecule type" value="Genomic_DNA"/>
</dbReference>
<evidence type="ECO:0000313" key="9">
    <source>
        <dbReference type="EMBL" id="KAK3903932.1"/>
    </source>
</evidence>
<dbReference type="GO" id="GO:0045944">
    <property type="term" value="P:positive regulation of transcription by RNA polymerase II"/>
    <property type="evidence" value="ECO:0007669"/>
    <property type="project" value="TreeGrafter"/>
</dbReference>
<feature type="compositionally biased region" description="Pro residues" evidence="7">
    <location>
        <begin position="259"/>
        <end position="277"/>
    </location>
</feature>
<dbReference type="PROSITE" id="PS50048">
    <property type="entry name" value="ZN2_CY6_FUNGAL_2"/>
    <property type="match status" value="1"/>
</dbReference>
<dbReference type="CDD" id="cd00067">
    <property type="entry name" value="GAL4"/>
    <property type="match status" value="1"/>
</dbReference>
<evidence type="ECO:0000259" key="8">
    <source>
        <dbReference type="PROSITE" id="PS50048"/>
    </source>
</evidence>
<protein>
    <submittedName>
        <fullName evidence="9">Fungal-specific transcription factor domain-containing protein</fullName>
    </submittedName>
</protein>
<comment type="subcellular location">
    <subcellularLocation>
        <location evidence="1">Nucleus</location>
    </subcellularLocation>
</comment>
<gene>
    <name evidence="9" type="ORF">C8A05DRAFT_14138</name>
</gene>
<keyword evidence="6" id="KW-0539">Nucleus</keyword>
<comment type="caution">
    <text evidence="9">The sequence shown here is derived from an EMBL/GenBank/DDBJ whole genome shotgun (WGS) entry which is preliminary data.</text>
</comment>
<evidence type="ECO:0000256" key="3">
    <source>
        <dbReference type="ARBA" id="ARBA00023015"/>
    </source>
</evidence>
<dbReference type="PANTHER" id="PTHR37534">
    <property type="entry name" value="TRANSCRIPTIONAL ACTIVATOR PROTEIN UGA3"/>
    <property type="match status" value="1"/>
</dbReference>
<dbReference type="SMART" id="SM00066">
    <property type="entry name" value="GAL4"/>
    <property type="match status" value="1"/>
</dbReference>
<evidence type="ECO:0000256" key="2">
    <source>
        <dbReference type="ARBA" id="ARBA00022833"/>
    </source>
</evidence>
<dbReference type="SUPFAM" id="SSF57701">
    <property type="entry name" value="Zn2/Cys6 DNA-binding domain"/>
    <property type="match status" value="1"/>
</dbReference>
<keyword evidence="2" id="KW-0862">Zinc</keyword>
<evidence type="ECO:0000313" key="10">
    <source>
        <dbReference type="Proteomes" id="UP001303889"/>
    </source>
</evidence>
<dbReference type="GO" id="GO:0000976">
    <property type="term" value="F:transcription cis-regulatory region binding"/>
    <property type="evidence" value="ECO:0007669"/>
    <property type="project" value="TreeGrafter"/>
</dbReference>
<dbReference type="Pfam" id="PF00172">
    <property type="entry name" value="Zn_clus"/>
    <property type="match status" value="1"/>
</dbReference>
<reference evidence="9" key="2">
    <citation type="submission" date="2023-05" db="EMBL/GenBank/DDBJ databases">
        <authorList>
            <consortium name="Lawrence Berkeley National Laboratory"/>
            <person name="Steindorff A."/>
            <person name="Hensen N."/>
            <person name="Bonometti L."/>
            <person name="Westerberg I."/>
            <person name="Brannstrom I.O."/>
            <person name="Guillou S."/>
            <person name="Cros-Aarteil S."/>
            <person name="Calhoun S."/>
            <person name="Haridas S."/>
            <person name="Kuo A."/>
            <person name="Mondo S."/>
            <person name="Pangilinan J."/>
            <person name="Riley R."/>
            <person name="Labutti K."/>
            <person name="Andreopoulos B."/>
            <person name="Lipzen A."/>
            <person name="Chen C."/>
            <person name="Yanf M."/>
            <person name="Daum C."/>
            <person name="Ng V."/>
            <person name="Clum A."/>
            <person name="Ohm R."/>
            <person name="Martin F."/>
            <person name="Silar P."/>
            <person name="Natvig D."/>
            <person name="Lalanne C."/>
            <person name="Gautier V."/>
            <person name="Ament-Velasquez S.L."/>
            <person name="Kruys A."/>
            <person name="Hutchinson M.I."/>
            <person name="Powell A.J."/>
            <person name="Barry K."/>
            <person name="Miller A.N."/>
            <person name="Grigoriev I.V."/>
            <person name="Debuchy R."/>
            <person name="Gladieux P."/>
            <person name="Thoren M.H."/>
            <person name="Johannesson H."/>
        </authorList>
    </citation>
    <scope>NUCLEOTIDE SEQUENCE</scope>
    <source>
        <strain evidence="9">CBS 103.79</strain>
    </source>
</reference>
<keyword evidence="3" id="KW-0805">Transcription regulation</keyword>
<keyword evidence="4" id="KW-0238">DNA-binding</keyword>
<dbReference type="GO" id="GO:0008270">
    <property type="term" value="F:zinc ion binding"/>
    <property type="evidence" value="ECO:0007669"/>
    <property type="project" value="InterPro"/>
</dbReference>
<dbReference type="InterPro" id="IPR021858">
    <property type="entry name" value="Fun_TF"/>
</dbReference>
<proteinExistence type="predicted"/>
<evidence type="ECO:0000256" key="6">
    <source>
        <dbReference type="ARBA" id="ARBA00023242"/>
    </source>
</evidence>
<dbReference type="Proteomes" id="UP001303889">
    <property type="component" value="Unassembled WGS sequence"/>
</dbReference>
<dbReference type="PROSITE" id="PS00463">
    <property type="entry name" value="ZN2_CY6_FUNGAL_1"/>
    <property type="match status" value="1"/>
</dbReference>
<dbReference type="InterPro" id="IPR036864">
    <property type="entry name" value="Zn2-C6_fun-type_DNA-bd_sf"/>
</dbReference>
<keyword evidence="5" id="KW-0804">Transcription</keyword>
<dbReference type="GO" id="GO:0005634">
    <property type="term" value="C:nucleus"/>
    <property type="evidence" value="ECO:0007669"/>
    <property type="project" value="UniProtKB-SubCell"/>
</dbReference>
<evidence type="ECO:0000256" key="7">
    <source>
        <dbReference type="SAM" id="MobiDB-lite"/>
    </source>
</evidence>
<feature type="domain" description="Zn(2)-C6 fungal-type" evidence="8">
    <location>
        <begin position="8"/>
        <end position="38"/>
    </location>
</feature>
<evidence type="ECO:0000256" key="4">
    <source>
        <dbReference type="ARBA" id="ARBA00023125"/>
    </source>
</evidence>
<keyword evidence="10" id="KW-1185">Reference proteome</keyword>
<organism evidence="9 10">
    <name type="scientific">Staphylotrichum tortipilum</name>
    <dbReference type="NCBI Taxonomy" id="2831512"/>
    <lineage>
        <taxon>Eukaryota</taxon>
        <taxon>Fungi</taxon>
        <taxon>Dikarya</taxon>
        <taxon>Ascomycota</taxon>
        <taxon>Pezizomycotina</taxon>
        <taxon>Sordariomycetes</taxon>
        <taxon>Sordariomycetidae</taxon>
        <taxon>Sordariales</taxon>
        <taxon>Chaetomiaceae</taxon>
        <taxon>Staphylotrichum</taxon>
    </lineage>
</organism>
<dbReference type="PANTHER" id="PTHR37534:SF49">
    <property type="entry name" value="LYSINE BIOSYNTHESIS REGULATORY PROTEIN LYS14"/>
    <property type="match status" value="1"/>
</dbReference>
<evidence type="ECO:0000256" key="5">
    <source>
        <dbReference type="ARBA" id="ARBA00023163"/>
    </source>
</evidence>
<dbReference type="AlphaFoldDB" id="A0AAN6RUI4"/>
<dbReference type="Gene3D" id="4.10.240.10">
    <property type="entry name" value="Zn(2)-C6 fungal-type DNA-binding domain"/>
    <property type="match status" value="1"/>
</dbReference>
<accession>A0AAN6RUI4</accession>
<dbReference type="Pfam" id="PF11951">
    <property type="entry name" value="Fungal_trans_2"/>
    <property type="match status" value="1"/>
</dbReference>
<dbReference type="InterPro" id="IPR001138">
    <property type="entry name" value="Zn2Cys6_DnaBD"/>
</dbReference>
<name>A0AAN6RUI4_9PEZI</name>
<reference evidence="9" key="1">
    <citation type="journal article" date="2023" name="Mol. Phylogenet. Evol.">
        <title>Genome-scale phylogeny and comparative genomics of the fungal order Sordariales.</title>
        <authorList>
            <person name="Hensen N."/>
            <person name="Bonometti L."/>
            <person name="Westerberg I."/>
            <person name="Brannstrom I.O."/>
            <person name="Guillou S."/>
            <person name="Cros-Aarteil S."/>
            <person name="Calhoun S."/>
            <person name="Haridas S."/>
            <person name="Kuo A."/>
            <person name="Mondo S."/>
            <person name="Pangilinan J."/>
            <person name="Riley R."/>
            <person name="LaButti K."/>
            <person name="Andreopoulos B."/>
            <person name="Lipzen A."/>
            <person name="Chen C."/>
            <person name="Yan M."/>
            <person name="Daum C."/>
            <person name="Ng V."/>
            <person name="Clum A."/>
            <person name="Steindorff A."/>
            <person name="Ohm R.A."/>
            <person name="Martin F."/>
            <person name="Silar P."/>
            <person name="Natvig D.O."/>
            <person name="Lalanne C."/>
            <person name="Gautier V."/>
            <person name="Ament-Velasquez S.L."/>
            <person name="Kruys A."/>
            <person name="Hutchinson M.I."/>
            <person name="Powell A.J."/>
            <person name="Barry K."/>
            <person name="Miller A.N."/>
            <person name="Grigoriev I.V."/>
            <person name="Debuchy R."/>
            <person name="Gladieux P."/>
            <person name="Hiltunen Thoren M."/>
            <person name="Johannesson H."/>
        </authorList>
    </citation>
    <scope>NUCLEOTIDE SEQUENCE</scope>
    <source>
        <strain evidence="9">CBS 103.79</strain>
    </source>
</reference>
<sequence>MSARSRQGCDECRRRRRKCDEKKPCCGPCSAFNRSCRYTLRVVWAGHRAVGHGGTAGGNYTISPNPGQTLLPPTTLPRHLPNGIPLSPRYQKLLNYFALDILASLSCHPSIHHDLRQGLVPATLESPQLMSACLALSAAGYLSRGVLSLDGVEISKILGHLQSSGLPLLRGALETGQMNDNLLATCLIWCLTDVFAYQQGTSSWRIHLQGVRALLDGDSAHRGFTTPSGATQSAMKHLYQLYLSLRTLPYIPASEISDPPGPSTPPPPNPVLEPSPNPPAAIDGFLGYSAELLSILHQIDRLSRSSPPSSPPSPSAAPLLARVQSLITRDTHSPPAISIPTPLSPEYTAEFALCHQTFQQATLIQLYRRLYHLPSRAAPIQAAVRAMRDMLGRMGGQGRPCHAWVAMAMPLFTMGCEAYTEGQRAFALEKVGKLEECIGSFHVAGVRRALWDVWGERERVGDEGRGEVCAGRLLGE</sequence>
<dbReference type="GO" id="GO:0000981">
    <property type="term" value="F:DNA-binding transcription factor activity, RNA polymerase II-specific"/>
    <property type="evidence" value="ECO:0007669"/>
    <property type="project" value="InterPro"/>
</dbReference>